<dbReference type="GO" id="GO:0030701">
    <property type="term" value="F:NAD+-dinitrogen-reductase ADP-D-ribosyltransferase activity"/>
    <property type="evidence" value="ECO:0007669"/>
    <property type="project" value="InterPro"/>
</dbReference>
<dbReference type="GO" id="GO:0009399">
    <property type="term" value="P:nitrogen fixation"/>
    <property type="evidence" value="ECO:0007669"/>
    <property type="project" value="InterPro"/>
</dbReference>
<dbReference type="Pfam" id="PF07357">
    <property type="entry name" value="DRAT"/>
    <property type="match status" value="1"/>
</dbReference>
<dbReference type="InterPro" id="IPR009953">
    <property type="entry name" value="DRA_trans"/>
</dbReference>
<dbReference type="EMBL" id="BJYZ01000024">
    <property type="protein sequence ID" value="GEO40927.1"/>
    <property type="molecule type" value="Genomic_DNA"/>
</dbReference>
<name>A0A512DWS4_9PROT</name>
<organism evidence="1 2">
    <name type="scientific">Skermanella aerolata</name>
    <dbReference type="NCBI Taxonomy" id="393310"/>
    <lineage>
        <taxon>Bacteria</taxon>
        <taxon>Pseudomonadati</taxon>
        <taxon>Pseudomonadota</taxon>
        <taxon>Alphaproteobacteria</taxon>
        <taxon>Rhodospirillales</taxon>
        <taxon>Azospirillaceae</taxon>
        <taxon>Skermanella</taxon>
    </lineage>
</organism>
<gene>
    <name evidence="1" type="ORF">SAE02_50750</name>
</gene>
<evidence type="ECO:0000313" key="2">
    <source>
        <dbReference type="Proteomes" id="UP000321523"/>
    </source>
</evidence>
<keyword evidence="1" id="KW-0808">Transferase</keyword>
<dbReference type="RefSeq" id="WP_044431864.1">
    <property type="nucleotide sequence ID" value="NZ_BJYZ01000024.1"/>
</dbReference>
<dbReference type="OrthoDB" id="183043at2"/>
<protein>
    <submittedName>
        <fullName evidence="1">NAD(+)--dinitrogen-reductase ADP-D-ribosyltransferase</fullName>
    </submittedName>
</protein>
<evidence type="ECO:0000313" key="1">
    <source>
        <dbReference type="EMBL" id="GEO40927.1"/>
    </source>
</evidence>
<keyword evidence="2" id="KW-1185">Reference proteome</keyword>
<sequence>MSDETDNEKAGEPAPVAQRVYRAGMVRVSPAFLGSTAFNASPEPLHISGTREQHAALFGRLEETRSADDAATLFQDYMAETFGISPDFRGAPGADGRQRFRSSYLRLLKGWMFCSNRAEGAVLKGWAESRFGLLPTYHAEPLKRLASEAWTNYAEQKLSTRFQNNMIHEQLDLLFEFCQWSLARPGAGLPDAGCAHLTLYRGVNDFEEHHIVGRCDSRAAGRRTVILRLNNLVSFTNDRNIACQFGDHILEARVPCVKLVFFRDLLPRYPFQGEGEYLVIGGDYLVTSSIL</sequence>
<dbReference type="AlphaFoldDB" id="A0A512DWS4"/>
<proteinExistence type="predicted"/>
<comment type="caution">
    <text evidence="1">The sequence shown here is derived from an EMBL/GenBank/DDBJ whole genome shotgun (WGS) entry which is preliminary data.</text>
</comment>
<reference evidence="1 2" key="1">
    <citation type="submission" date="2019-07" db="EMBL/GenBank/DDBJ databases">
        <title>Whole genome shotgun sequence of Skermanella aerolata NBRC 106429.</title>
        <authorList>
            <person name="Hosoyama A."/>
            <person name="Uohara A."/>
            <person name="Ohji S."/>
            <person name="Ichikawa N."/>
        </authorList>
    </citation>
    <scope>NUCLEOTIDE SEQUENCE [LARGE SCALE GENOMIC DNA]</scope>
    <source>
        <strain evidence="1 2">NBRC 106429</strain>
    </source>
</reference>
<dbReference type="Proteomes" id="UP000321523">
    <property type="component" value="Unassembled WGS sequence"/>
</dbReference>
<accession>A0A512DWS4</accession>